<evidence type="ECO:0000256" key="8">
    <source>
        <dbReference type="PROSITE-ProRule" id="PRU00169"/>
    </source>
</evidence>
<dbReference type="PANTHER" id="PTHR48111">
    <property type="entry name" value="REGULATOR OF RPOS"/>
    <property type="match status" value="1"/>
</dbReference>
<dbReference type="InterPro" id="IPR016032">
    <property type="entry name" value="Sig_transdc_resp-reg_C-effctor"/>
</dbReference>
<evidence type="ECO:0000256" key="3">
    <source>
        <dbReference type="ARBA" id="ARBA00023012"/>
    </source>
</evidence>
<dbReference type="InterPro" id="IPR001789">
    <property type="entry name" value="Sig_transdc_resp-reg_receiver"/>
</dbReference>
<dbReference type="SUPFAM" id="SSF46894">
    <property type="entry name" value="C-terminal effector domain of the bipartite response regulators"/>
    <property type="match status" value="1"/>
</dbReference>
<dbReference type="GO" id="GO:0032993">
    <property type="term" value="C:protein-DNA complex"/>
    <property type="evidence" value="ECO:0007669"/>
    <property type="project" value="TreeGrafter"/>
</dbReference>
<dbReference type="InterPro" id="IPR036388">
    <property type="entry name" value="WH-like_DNA-bd_sf"/>
</dbReference>
<evidence type="ECO:0000256" key="5">
    <source>
        <dbReference type="ARBA" id="ARBA00023125"/>
    </source>
</evidence>
<feature type="domain" description="OmpR/PhoB-type" evidence="11">
    <location>
        <begin position="127"/>
        <end position="222"/>
    </location>
</feature>
<dbReference type="PANTHER" id="PTHR48111:SF1">
    <property type="entry name" value="TWO-COMPONENT RESPONSE REGULATOR ORR33"/>
    <property type="match status" value="1"/>
</dbReference>
<evidence type="ECO:0000256" key="6">
    <source>
        <dbReference type="ARBA" id="ARBA00023163"/>
    </source>
</evidence>
<keyword evidence="2 8" id="KW-0597">Phosphoprotein</keyword>
<dbReference type="AlphaFoldDB" id="A0A9D1H5N8"/>
<evidence type="ECO:0000313" key="13">
    <source>
        <dbReference type="Proteomes" id="UP000824160"/>
    </source>
</evidence>
<dbReference type="GO" id="GO:0000156">
    <property type="term" value="F:phosphorelay response regulator activity"/>
    <property type="evidence" value="ECO:0007669"/>
    <property type="project" value="TreeGrafter"/>
</dbReference>
<dbReference type="Gene3D" id="6.10.250.690">
    <property type="match status" value="1"/>
</dbReference>
<keyword evidence="4" id="KW-0805">Transcription regulation</keyword>
<sequence length="232" mass="26467">MQTIYIVEDDRNIREIEMLALKNSGYRVQGYETAREFYAAMADRLPSLVMLDIMLPDEDGISILQNLRRRADTRRLPVILVTAKGEEIDKVRGFDSGADDYIAKPFGVMEMIARVKALLRRSSEGETKFLTLGNVFLDGEKRMAYVDDRPVELTLKEYELLHLLMLNKGIVLSRDLIMERVWDGYESESRTLDMHIKSLRKKLGDSASMIRTMRGVGYIAEAPAAVPEEKEG</sequence>
<dbReference type="Pfam" id="PF00072">
    <property type="entry name" value="Response_reg"/>
    <property type="match status" value="1"/>
</dbReference>
<reference evidence="12" key="2">
    <citation type="journal article" date="2021" name="PeerJ">
        <title>Extensive microbial diversity within the chicken gut microbiome revealed by metagenomics and culture.</title>
        <authorList>
            <person name="Gilroy R."/>
            <person name="Ravi A."/>
            <person name="Getino M."/>
            <person name="Pursley I."/>
            <person name="Horton D.L."/>
            <person name="Alikhan N.F."/>
            <person name="Baker D."/>
            <person name="Gharbi K."/>
            <person name="Hall N."/>
            <person name="Watson M."/>
            <person name="Adriaenssens E.M."/>
            <person name="Foster-Nyarko E."/>
            <person name="Jarju S."/>
            <person name="Secka A."/>
            <person name="Antonio M."/>
            <person name="Oren A."/>
            <person name="Chaudhuri R.R."/>
            <person name="La Ragione R."/>
            <person name="Hildebrand F."/>
            <person name="Pallen M.J."/>
        </authorList>
    </citation>
    <scope>NUCLEOTIDE SEQUENCE</scope>
    <source>
        <strain evidence="12">ChiBcec7-5410</strain>
    </source>
</reference>
<dbReference type="SMART" id="SM00862">
    <property type="entry name" value="Trans_reg_C"/>
    <property type="match status" value="1"/>
</dbReference>
<protein>
    <recommendedName>
        <fullName evidence="1">Stage 0 sporulation protein A homolog</fullName>
    </recommendedName>
</protein>
<keyword evidence="3" id="KW-0902">Two-component regulatory system</keyword>
<dbReference type="InterPro" id="IPR011006">
    <property type="entry name" value="CheY-like_superfamily"/>
</dbReference>
<comment type="function">
    <text evidence="7">May play the central regulatory role in sporulation. It may be an element of the effector pathway responsible for the activation of sporulation genes in response to nutritional stress. Spo0A may act in concert with spo0H (a sigma factor) to control the expression of some genes that are critical to the sporulation process.</text>
</comment>
<dbReference type="Gene3D" id="1.10.10.10">
    <property type="entry name" value="Winged helix-like DNA-binding domain superfamily/Winged helix DNA-binding domain"/>
    <property type="match status" value="1"/>
</dbReference>
<evidence type="ECO:0000256" key="2">
    <source>
        <dbReference type="ARBA" id="ARBA00022553"/>
    </source>
</evidence>
<dbReference type="InterPro" id="IPR039420">
    <property type="entry name" value="WalR-like"/>
</dbReference>
<feature type="domain" description="Response regulatory" evidence="10">
    <location>
        <begin position="3"/>
        <end position="119"/>
    </location>
</feature>
<dbReference type="CDD" id="cd00383">
    <property type="entry name" value="trans_reg_C"/>
    <property type="match status" value="1"/>
</dbReference>
<evidence type="ECO:0000259" key="10">
    <source>
        <dbReference type="PROSITE" id="PS50110"/>
    </source>
</evidence>
<proteinExistence type="predicted"/>
<organism evidence="12 13">
    <name type="scientific">Candidatus Faecivivens stercoripullorum</name>
    <dbReference type="NCBI Taxonomy" id="2840805"/>
    <lineage>
        <taxon>Bacteria</taxon>
        <taxon>Bacillati</taxon>
        <taxon>Bacillota</taxon>
        <taxon>Clostridia</taxon>
        <taxon>Eubacteriales</taxon>
        <taxon>Oscillospiraceae</taxon>
        <taxon>Oscillospiraceae incertae sedis</taxon>
        <taxon>Candidatus Faecivivens</taxon>
    </lineage>
</organism>
<dbReference type="PROSITE" id="PS51755">
    <property type="entry name" value="OMPR_PHOB"/>
    <property type="match status" value="1"/>
</dbReference>
<evidence type="ECO:0000256" key="1">
    <source>
        <dbReference type="ARBA" id="ARBA00018672"/>
    </source>
</evidence>
<gene>
    <name evidence="12" type="ORF">IAC43_02775</name>
</gene>
<keyword evidence="5 9" id="KW-0238">DNA-binding</keyword>
<accession>A0A9D1H5N8</accession>
<reference evidence="12" key="1">
    <citation type="submission" date="2020-10" db="EMBL/GenBank/DDBJ databases">
        <authorList>
            <person name="Gilroy R."/>
        </authorList>
    </citation>
    <scope>NUCLEOTIDE SEQUENCE</scope>
    <source>
        <strain evidence="12">ChiBcec7-5410</strain>
    </source>
</reference>
<dbReference type="Pfam" id="PF00486">
    <property type="entry name" value="Trans_reg_C"/>
    <property type="match status" value="1"/>
</dbReference>
<dbReference type="GO" id="GO:0000976">
    <property type="term" value="F:transcription cis-regulatory region binding"/>
    <property type="evidence" value="ECO:0007669"/>
    <property type="project" value="TreeGrafter"/>
</dbReference>
<dbReference type="PROSITE" id="PS50110">
    <property type="entry name" value="RESPONSE_REGULATORY"/>
    <property type="match status" value="1"/>
</dbReference>
<evidence type="ECO:0000256" key="4">
    <source>
        <dbReference type="ARBA" id="ARBA00023015"/>
    </source>
</evidence>
<dbReference type="GO" id="GO:0005829">
    <property type="term" value="C:cytosol"/>
    <property type="evidence" value="ECO:0007669"/>
    <property type="project" value="TreeGrafter"/>
</dbReference>
<feature type="DNA-binding region" description="OmpR/PhoB-type" evidence="9">
    <location>
        <begin position="127"/>
        <end position="222"/>
    </location>
</feature>
<dbReference type="SUPFAM" id="SSF52172">
    <property type="entry name" value="CheY-like"/>
    <property type="match status" value="1"/>
</dbReference>
<dbReference type="EMBL" id="DVLW01000076">
    <property type="protein sequence ID" value="HIT94088.1"/>
    <property type="molecule type" value="Genomic_DNA"/>
</dbReference>
<evidence type="ECO:0000256" key="7">
    <source>
        <dbReference type="ARBA" id="ARBA00024867"/>
    </source>
</evidence>
<feature type="modified residue" description="4-aspartylphosphate" evidence="8">
    <location>
        <position position="52"/>
    </location>
</feature>
<dbReference type="InterPro" id="IPR001867">
    <property type="entry name" value="OmpR/PhoB-type_DNA-bd"/>
</dbReference>
<dbReference type="SMART" id="SM00448">
    <property type="entry name" value="REC"/>
    <property type="match status" value="1"/>
</dbReference>
<name>A0A9D1H5N8_9FIRM</name>
<dbReference type="Proteomes" id="UP000824160">
    <property type="component" value="Unassembled WGS sequence"/>
</dbReference>
<evidence type="ECO:0000313" key="12">
    <source>
        <dbReference type="EMBL" id="HIT94088.1"/>
    </source>
</evidence>
<evidence type="ECO:0000256" key="9">
    <source>
        <dbReference type="PROSITE-ProRule" id="PRU01091"/>
    </source>
</evidence>
<evidence type="ECO:0000259" key="11">
    <source>
        <dbReference type="PROSITE" id="PS51755"/>
    </source>
</evidence>
<dbReference type="GO" id="GO:0006355">
    <property type="term" value="P:regulation of DNA-templated transcription"/>
    <property type="evidence" value="ECO:0007669"/>
    <property type="project" value="InterPro"/>
</dbReference>
<dbReference type="Gene3D" id="3.40.50.2300">
    <property type="match status" value="1"/>
</dbReference>
<keyword evidence="6" id="KW-0804">Transcription</keyword>
<comment type="caution">
    <text evidence="12">The sequence shown here is derived from an EMBL/GenBank/DDBJ whole genome shotgun (WGS) entry which is preliminary data.</text>
</comment>